<evidence type="ECO:0000313" key="2">
    <source>
        <dbReference type="EMBL" id="AGC34305.1"/>
    </source>
</evidence>
<feature type="compositionally biased region" description="Basic and acidic residues" evidence="1">
    <location>
        <begin position="20"/>
        <end position="29"/>
    </location>
</feature>
<dbReference type="OrthoDB" id="25909at10239"/>
<dbReference type="Proteomes" id="UP000011138">
    <property type="component" value="Segment"/>
</dbReference>
<organism evidence="2 3">
    <name type="scientific">Halorubrum sodomense tailed virus 2</name>
    <dbReference type="NCBI Taxonomy" id="1262527"/>
    <lineage>
        <taxon>Viruses</taxon>
        <taxon>Duplodnaviria</taxon>
        <taxon>Heunggongvirae</taxon>
        <taxon>Uroviricota</taxon>
        <taxon>Caudoviricetes</taxon>
        <taxon>Thumleimavirales</taxon>
        <taxon>Hafunaviridae</taxon>
        <taxon>Mincapvirus</taxon>
        <taxon>Mincapvirus eilatense</taxon>
        <taxon>Mincapvirus HSTV2</taxon>
    </lineage>
</organism>
<dbReference type="GeneID" id="14477174"/>
<sequence length="113" mass="12408">MVKEKTVLLVPPGHNRRPAGRYDEVRESDEVSSPKVIQEVVPEDGDTSVDRSLVSADSKKKVAESRRNYNAAKNAGDLQAQIDALEVVVDDLWNIVTGETVDDTEGSYPPDEV</sequence>
<dbReference type="KEGG" id="vg:14477174"/>
<accession>L7TK01</accession>
<gene>
    <name evidence="2" type="primary">36</name>
    <name evidence="2" type="ORF">HSTV2_36</name>
</gene>
<dbReference type="RefSeq" id="YP_007379115.1">
    <property type="nucleotide sequence ID" value="NC_020159.1"/>
</dbReference>
<evidence type="ECO:0000313" key="3">
    <source>
        <dbReference type="Proteomes" id="UP000011138"/>
    </source>
</evidence>
<name>L7TK01_9CAUD</name>
<proteinExistence type="predicted"/>
<keyword evidence="3" id="KW-1185">Reference proteome</keyword>
<reference evidence="2 3" key="1">
    <citation type="journal article" date="2013" name="J. Virol.">
        <title>Insights into head-tailed viruses infecting extremely halophilic archaea.</title>
        <authorList>
            <person name="Pietila M.K."/>
            <person name="Laurinmaki P."/>
            <person name="Russell D.A."/>
            <person name="Ko C.C."/>
            <person name="Jacobs-Sera D."/>
            <person name="Butcher S.J."/>
            <person name="Bamford D.H."/>
            <person name="Hendrix R.W."/>
        </authorList>
    </citation>
    <scope>NUCLEOTIDE SEQUENCE [LARGE SCALE GENOMIC DNA]</scope>
</reference>
<dbReference type="EMBL" id="KC117376">
    <property type="protein sequence ID" value="AGC34305.1"/>
    <property type="molecule type" value="Genomic_DNA"/>
</dbReference>
<protein>
    <submittedName>
        <fullName evidence="2">Uncharacterized protein</fullName>
    </submittedName>
</protein>
<feature type="region of interest" description="Disordered" evidence="1">
    <location>
        <begin position="1"/>
        <end position="35"/>
    </location>
</feature>
<evidence type="ECO:0000256" key="1">
    <source>
        <dbReference type="SAM" id="MobiDB-lite"/>
    </source>
</evidence>